<dbReference type="PANTHER" id="PTHR12126:SF11">
    <property type="entry name" value="NADH DEHYDROGENASE [UBIQUINONE] 1 ALPHA SUBCOMPLEX SUBUNIT 9, MITOCHONDRIAL"/>
    <property type="match status" value="1"/>
</dbReference>
<dbReference type="RefSeq" id="WP_380863802.1">
    <property type="nucleotide sequence ID" value="NZ_JBHRXV010000014.1"/>
</dbReference>
<dbReference type="InterPro" id="IPR051207">
    <property type="entry name" value="ComplexI_NDUFA9_subunit"/>
</dbReference>
<dbReference type="InterPro" id="IPR001509">
    <property type="entry name" value="Epimerase_deHydtase"/>
</dbReference>
<comment type="caution">
    <text evidence="2">The sequence shown here is derived from an EMBL/GenBank/DDBJ whole genome shotgun (WGS) entry which is preliminary data.</text>
</comment>
<dbReference type="EMBL" id="JBHRXV010000014">
    <property type="protein sequence ID" value="MFC3714357.1"/>
    <property type="molecule type" value="Genomic_DNA"/>
</dbReference>
<dbReference type="Pfam" id="PF01370">
    <property type="entry name" value="Epimerase"/>
    <property type="match status" value="1"/>
</dbReference>
<protein>
    <submittedName>
        <fullName evidence="2">Complex I NDUFA9 subunit family protein</fullName>
    </submittedName>
</protein>
<reference evidence="3" key="1">
    <citation type="journal article" date="2019" name="Int. J. Syst. Evol. Microbiol.">
        <title>The Global Catalogue of Microorganisms (GCM) 10K type strain sequencing project: providing services to taxonomists for standard genome sequencing and annotation.</title>
        <authorList>
            <consortium name="The Broad Institute Genomics Platform"/>
            <consortium name="The Broad Institute Genome Sequencing Center for Infectious Disease"/>
            <person name="Wu L."/>
            <person name="Ma J."/>
        </authorList>
    </citation>
    <scope>NUCLEOTIDE SEQUENCE [LARGE SCALE GENOMIC DNA]</scope>
    <source>
        <strain evidence="3">KCTC 42644</strain>
    </source>
</reference>
<sequence>MAKLITIVGGAGFIGRYVVQELAKRGIRLRVVVSDVHQASYLKPLGGVGQVALFAGDIRDKAMMHAACHEADGVINLVGILTEGAASFDDIHVMGARNVAEAAKAAGARALVHVSAIGANAESESDYARSKGEGEAAVRAAFPQATILRPSILFGPEDQFINRFAALIRGLPFAMPVVAPNTRFQPVHVLDVARAIVASVEAPESFGGKIFELGGPKSWSMRELLTWISAQTYYEKPLVDVPDGIAAKLAAFTGWLPGAPLTSDQWKMLQHDNVVAEGAAGLEAFGIRPAPLEAIAPAYLVRYRKQGRFNPGQNATQDPQLY</sequence>
<keyword evidence="3" id="KW-1185">Reference proteome</keyword>
<dbReference type="PANTHER" id="PTHR12126">
    <property type="entry name" value="NADH-UBIQUINONE OXIDOREDUCTASE 39 KDA SUBUNIT-RELATED"/>
    <property type="match status" value="1"/>
</dbReference>
<dbReference type="CDD" id="cd05271">
    <property type="entry name" value="NDUFA9_like_SDR_a"/>
    <property type="match status" value="1"/>
</dbReference>
<evidence type="ECO:0000313" key="2">
    <source>
        <dbReference type="EMBL" id="MFC3714357.1"/>
    </source>
</evidence>
<evidence type="ECO:0000259" key="1">
    <source>
        <dbReference type="Pfam" id="PF01370"/>
    </source>
</evidence>
<proteinExistence type="predicted"/>
<feature type="domain" description="NAD-dependent epimerase/dehydratase" evidence="1">
    <location>
        <begin position="5"/>
        <end position="214"/>
    </location>
</feature>
<dbReference type="Proteomes" id="UP001595615">
    <property type="component" value="Unassembled WGS sequence"/>
</dbReference>
<accession>A0ABV7XDX1</accession>
<dbReference type="InterPro" id="IPR036291">
    <property type="entry name" value="NAD(P)-bd_dom_sf"/>
</dbReference>
<dbReference type="Gene3D" id="3.40.50.720">
    <property type="entry name" value="NAD(P)-binding Rossmann-like Domain"/>
    <property type="match status" value="1"/>
</dbReference>
<name>A0ABV7XDX1_9SPHN</name>
<dbReference type="SUPFAM" id="SSF51735">
    <property type="entry name" value="NAD(P)-binding Rossmann-fold domains"/>
    <property type="match status" value="1"/>
</dbReference>
<evidence type="ECO:0000313" key="3">
    <source>
        <dbReference type="Proteomes" id="UP001595615"/>
    </source>
</evidence>
<organism evidence="2 3">
    <name type="scientific">Sphingoaurantiacus capsulatus</name>
    <dbReference type="NCBI Taxonomy" id="1771310"/>
    <lineage>
        <taxon>Bacteria</taxon>
        <taxon>Pseudomonadati</taxon>
        <taxon>Pseudomonadota</taxon>
        <taxon>Alphaproteobacteria</taxon>
        <taxon>Sphingomonadales</taxon>
        <taxon>Sphingosinicellaceae</taxon>
        <taxon>Sphingoaurantiacus</taxon>
    </lineage>
</organism>
<gene>
    <name evidence="2" type="ORF">ACFOMD_17450</name>
</gene>